<dbReference type="AlphaFoldDB" id="A0ABD5PCY5"/>
<dbReference type="RefSeq" id="WP_267623435.1">
    <property type="nucleotide sequence ID" value="NZ_JAODIW010000008.1"/>
</dbReference>
<dbReference type="Proteomes" id="UP001595921">
    <property type="component" value="Unassembled WGS sequence"/>
</dbReference>
<reference evidence="2 3" key="1">
    <citation type="journal article" date="2019" name="Int. J. Syst. Evol. Microbiol.">
        <title>The Global Catalogue of Microorganisms (GCM) 10K type strain sequencing project: providing services to taxonomists for standard genome sequencing and annotation.</title>
        <authorList>
            <consortium name="The Broad Institute Genomics Platform"/>
            <consortium name="The Broad Institute Genome Sequencing Center for Infectious Disease"/>
            <person name="Wu L."/>
            <person name="Ma J."/>
        </authorList>
    </citation>
    <scope>NUCLEOTIDE SEQUENCE [LARGE SCALE GENOMIC DNA]</scope>
    <source>
        <strain evidence="2 3">CGMCC 1.12553</strain>
    </source>
</reference>
<protein>
    <submittedName>
        <fullName evidence="2">Uncharacterized protein</fullName>
    </submittedName>
</protein>
<sequence>MRLAEDRRARVPFALVGVLLLVGSATFAASLAQPPVREDRSVGVAMDRAEASATTELRSAVREAARDAARRPVTAAANTTAGRALNESTPFRDALRLRIYLAAREAFASSSVDRRGVVASATLSGVEETTASVRTAKRRVGVESVGGGSAVRVVLRNVTIRAERRDRVVASERETLTATVATPVLAAHDRTVEYERRLNAAPLAGPGLGNHLSARLYPIAWARGGAQFGGAPIENVVSNRHVEFATNGGLLATQRNVYGRTDRGARYGYRVAAGTVALHDLFAGEVVTEGNRADEFVPPPALEPPRQGTPPTLTAERNGGTDSGPNRTFTVSVNRTADLAYLSLLDGEPTRGVARSDDLDAALGGAYRAEAVLLTRVRQTRNEDRPPATAPGANWSLVRESVSTRTVVRDTAVDERWRPTTAGVEGSRGGGSDQTFTRFARYVVERHTVTRTWRRGSETVRRESTWADRHRVDAALRGRYRPTAGAPNRSTRPLFRRGGAVDGPNLADVRGAARSRLVDGNGGRDGVARRAVEGSLDSGSRLGVGLGGGGTETVVRGDRPRTLRPWVAADLADLRERVRAVGVEVSSGAVAAGDANPPAALASRLRSRRASLVDAPETYDGAADRARVAARAAYLDRVLAALDRQAADQSTANGRLGDLLAERGPGPGDVRRLVAGRYDEGSTPESVVDADAPGGSVTLVPDGSPGYLTLSPTTGRHVAGLPEGASYRPLAARNVNLFTVPYGDAADAVLEPLLAEEKRVSLRTGAATLVAANRTLEREGGSNLTLQRRRTRLRKAVSRGIRPVDTAARATLARRTDLSKRERVAVVTAAGREWNGVGRRALAATNGSFARAVAAEARTRADLSAREANTLSVRLRVRIGSVTERSAASVPQAPTNRTAVATQAVSHALVEHAVSGAAGNLSERAVERLAGGTYGSVPAGLPVLPPGVGPTYGVVNAWTVDVRGEYRRFAVRARSGPPSDGAGLTYVRDGASVRLDVDGDGDGERLGANERVSFRTGTVVVVAVPPWGTGVGDVDGVMNESSEGWPRPGCESEPAQACETGGV</sequence>
<feature type="region of interest" description="Disordered" evidence="1">
    <location>
        <begin position="1040"/>
        <end position="1063"/>
    </location>
</feature>
<evidence type="ECO:0000256" key="1">
    <source>
        <dbReference type="SAM" id="MobiDB-lite"/>
    </source>
</evidence>
<dbReference type="InterPro" id="IPR055710">
    <property type="entry name" value="DUF7286"/>
</dbReference>
<accession>A0ABD5PCY5</accession>
<dbReference type="EMBL" id="JBHSDS010000006">
    <property type="protein sequence ID" value="MFC4358749.1"/>
    <property type="molecule type" value="Genomic_DNA"/>
</dbReference>
<evidence type="ECO:0000313" key="2">
    <source>
        <dbReference type="EMBL" id="MFC4358749.1"/>
    </source>
</evidence>
<name>A0ABD5PCY5_9EURY</name>
<organism evidence="2 3">
    <name type="scientific">Halobium salinum</name>
    <dbReference type="NCBI Taxonomy" id="1364940"/>
    <lineage>
        <taxon>Archaea</taxon>
        <taxon>Methanobacteriati</taxon>
        <taxon>Methanobacteriota</taxon>
        <taxon>Stenosarchaea group</taxon>
        <taxon>Halobacteria</taxon>
        <taxon>Halobacteriales</taxon>
        <taxon>Haloferacaceae</taxon>
        <taxon>Halobium</taxon>
    </lineage>
</organism>
<feature type="region of interest" description="Disordered" evidence="1">
    <location>
        <begin position="296"/>
        <end position="327"/>
    </location>
</feature>
<proteinExistence type="predicted"/>
<gene>
    <name evidence="2" type="ORF">ACFO0N_12430</name>
</gene>
<comment type="caution">
    <text evidence="2">The sequence shown here is derived from an EMBL/GenBank/DDBJ whole genome shotgun (WGS) entry which is preliminary data.</text>
</comment>
<evidence type="ECO:0000313" key="3">
    <source>
        <dbReference type="Proteomes" id="UP001595921"/>
    </source>
</evidence>
<dbReference type="Pfam" id="PF23957">
    <property type="entry name" value="DUF7286"/>
    <property type="match status" value="1"/>
</dbReference>
<keyword evidence="3" id="KW-1185">Reference proteome</keyword>